<evidence type="ECO:0000313" key="2">
    <source>
        <dbReference type="Proteomes" id="UP001207408"/>
    </source>
</evidence>
<dbReference type="EMBL" id="JAPDPI010000009">
    <property type="protein sequence ID" value="MCW3805207.1"/>
    <property type="molecule type" value="Genomic_DNA"/>
</dbReference>
<comment type="caution">
    <text evidence="1">The sequence shown here is derived from an EMBL/GenBank/DDBJ whole genome shotgun (WGS) entry which is preliminary data.</text>
</comment>
<evidence type="ECO:0008006" key="3">
    <source>
        <dbReference type="Google" id="ProtNLM"/>
    </source>
</evidence>
<gene>
    <name evidence="1" type="ORF">OM074_06185</name>
</gene>
<dbReference type="AlphaFoldDB" id="A0AAE3SJ08"/>
<keyword evidence="2" id="KW-1185">Reference proteome</keyword>
<dbReference type="PROSITE" id="PS51257">
    <property type="entry name" value="PROKAR_LIPOPROTEIN"/>
    <property type="match status" value="1"/>
</dbReference>
<accession>A0AAE3SJ08</accession>
<dbReference type="Proteomes" id="UP001207408">
    <property type="component" value="Unassembled WGS sequence"/>
</dbReference>
<protein>
    <recommendedName>
        <fullName evidence="3">Lipoprotein</fullName>
    </recommendedName>
</protein>
<organism evidence="1 2">
    <name type="scientific">Plebeiibacterium marinum</name>
    <dbReference type="NCBI Taxonomy" id="2992111"/>
    <lineage>
        <taxon>Bacteria</taxon>
        <taxon>Pseudomonadati</taxon>
        <taxon>Bacteroidota</taxon>
        <taxon>Bacteroidia</taxon>
        <taxon>Marinilabiliales</taxon>
        <taxon>Marinilabiliaceae</taxon>
        <taxon>Plebeiibacterium</taxon>
    </lineage>
</organism>
<dbReference type="RefSeq" id="WP_301198502.1">
    <property type="nucleotide sequence ID" value="NZ_JAPDPI010000009.1"/>
</dbReference>
<reference evidence="1" key="1">
    <citation type="submission" date="2022-10" db="EMBL/GenBank/DDBJ databases">
        <authorList>
            <person name="Yu W.X."/>
        </authorList>
    </citation>
    <scope>NUCLEOTIDE SEQUENCE</scope>
    <source>
        <strain evidence="1">D04</strain>
    </source>
</reference>
<evidence type="ECO:0000313" key="1">
    <source>
        <dbReference type="EMBL" id="MCW3805207.1"/>
    </source>
</evidence>
<sequence length="158" mass="18726">MRILLSLSILIFTFSCNQSTEFYSLNKLSFEHLNKNNQKQIYEYIVIANPPVIQDSLILLLTNYNNTTINFEALNNDNVIFYQRSFYKETRDTPRDYEEDHSFISNIIADHIDDLIAVVKKDKNDNWTLKLKIQNNPDKWKELKIQMNNKLQCTTGKR</sequence>
<name>A0AAE3SJ08_9BACT</name>
<proteinExistence type="predicted"/>